<dbReference type="CDD" id="cd06170">
    <property type="entry name" value="LuxR_C_like"/>
    <property type="match status" value="1"/>
</dbReference>
<dbReference type="PROSITE" id="PS00622">
    <property type="entry name" value="HTH_LUXR_1"/>
    <property type="match status" value="1"/>
</dbReference>
<sequence length="264" mass="27746">MDDGATATAAIDRMLPERLRRLQQLTGVPVVFGGTTRRTPHGDRLVIGRLSGTHGDALRGLVVAPGLGLGGSVLQQGVARRVDDYATTTTITHTYDRIVVEQERITSVLAVPVVLGGSVRAVLYGAVRDSRPIGDRTLRTAAVVAEQLGRDVTAPPPELPSASSVALEELAAVIRETTDPALRARLLRIQRGLVGSAPGGTALLAPRELDALRLVAVGASNLEIAARLGLTPETVKAYLRSAMRRLGVHNRTAAVHAARVAGVL</sequence>
<keyword evidence="2" id="KW-0238">DNA-binding</keyword>
<dbReference type="Pfam" id="PF01590">
    <property type="entry name" value="GAF"/>
    <property type="match status" value="1"/>
</dbReference>
<dbReference type="Gene3D" id="1.10.10.10">
    <property type="entry name" value="Winged helix-like DNA-binding domain superfamily/Winged helix DNA-binding domain"/>
    <property type="match status" value="1"/>
</dbReference>
<dbReference type="InterPro" id="IPR036388">
    <property type="entry name" value="WH-like_DNA-bd_sf"/>
</dbReference>
<dbReference type="Gene3D" id="3.30.450.40">
    <property type="match status" value="1"/>
</dbReference>
<dbReference type="Proteomes" id="UP000198680">
    <property type="component" value="Unassembled WGS sequence"/>
</dbReference>
<dbReference type="STRING" id="1137991.SAMN05660642_03982"/>
<dbReference type="PRINTS" id="PR00038">
    <property type="entry name" value="HTHLUXR"/>
</dbReference>
<keyword evidence="1" id="KW-0805">Transcription regulation</keyword>
<dbReference type="SMART" id="SM00421">
    <property type="entry name" value="HTH_LUXR"/>
    <property type="match status" value="1"/>
</dbReference>
<evidence type="ECO:0000256" key="2">
    <source>
        <dbReference type="ARBA" id="ARBA00023125"/>
    </source>
</evidence>
<accession>A0A1G9YC36</accession>
<proteinExistence type="predicted"/>
<dbReference type="EMBL" id="FNHE01000011">
    <property type="protein sequence ID" value="SDN06638.1"/>
    <property type="molecule type" value="Genomic_DNA"/>
</dbReference>
<keyword evidence="3" id="KW-0804">Transcription</keyword>
<dbReference type="GO" id="GO:0003677">
    <property type="term" value="F:DNA binding"/>
    <property type="evidence" value="ECO:0007669"/>
    <property type="project" value="UniProtKB-KW"/>
</dbReference>
<dbReference type="PANTHER" id="PTHR44688:SF16">
    <property type="entry name" value="DNA-BINDING TRANSCRIPTIONAL ACTIVATOR DEVR_DOSR"/>
    <property type="match status" value="1"/>
</dbReference>
<evidence type="ECO:0000313" key="5">
    <source>
        <dbReference type="EMBL" id="SDN06638.1"/>
    </source>
</evidence>
<reference evidence="6" key="1">
    <citation type="submission" date="2016-10" db="EMBL/GenBank/DDBJ databases">
        <authorList>
            <person name="Varghese N."/>
            <person name="Submissions S."/>
        </authorList>
    </citation>
    <scope>NUCLEOTIDE SEQUENCE [LARGE SCALE GENOMIC DNA]</scope>
    <source>
        <strain evidence="6">DSM 45419</strain>
    </source>
</reference>
<organism evidence="5 6">
    <name type="scientific">Geodermatophilus siccatus</name>
    <dbReference type="NCBI Taxonomy" id="1137991"/>
    <lineage>
        <taxon>Bacteria</taxon>
        <taxon>Bacillati</taxon>
        <taxon>Actinomycetota</taxon>
        <taxon>Actinomycetes</taxon>
        <taxon>Geodermatophilales</taxon>
        <taxon>Geodermatophilaceae</taxon>
        <taxon>Geodermatophilus</taxon>
    </lineage>
</organism>
<dbReference type="InterPro" id="IPR029016">
    <property type="entry name" value="GAF-like_dom_sf"/>
</dbReference>
<dbReference type="Pfam" id="PF00196">
    <property type="entry name" value="GerE"/>
    <property type="match status" value="1"/>
</dbReference>
<feature type="domain" description="HTH luxR-type" evidence="4">
    <location>
        <begin position="197"/>
        <end position="262"/>
    </location>
</feature>
<dbReference type="GO" id="GO:0006355">
    <property type="term" value="P:regulation of DNA-templated transcription"/>
    <property type="evidence" value="ECO:0007669"/>
    <property type="project" value="InterPro"/>
</dbReference>
<name>A0A1G9YC36_9ACTN</name>
<dbReference type="PANTHER" id="PTHR44688">
    <property type="entry name" value="DNA-BINDING TRANSCRIPTIONAL ACTIVATOR DEVR_DOSR"/>
    <property type="match status" value="1"/>
</dbReference>
<evidence type="ECO:0000256" key="1">
    <source>
        <dbReference type="ARBA" id="ARBA00023015"/>
    </source>
</evidence>
<protein>
    <submittedName>
        <fullName evidence="5">Regulatory protein, luxR family</fullName>
    </submittedName>
</protein>
<keyword evidence="6" id="KW-1185">Reference proteome</keyword>
<evidence type="ECO:0000256" key="3">
    <source>
        <dbReference type="ARBA" id="ARBA00023163"/>
    </source>
</evidence>
<dbReference type="SUPFAM" id="SSF46894">
    <property type="entry name" value="C-terminal effector domain of the bipartite response regulators"/>
    <property type="match status" value="1"/>
</dbReference>
<evidence type="ECO:0000259" key="4">
    <source>
        <dbReference type="PROSITE" id="PS50043"/>
    </source>
</evidence>
<gene>
    <name evidence="5" type="ORF">SAMN05660642_03982</name>
</gene>
<dbReference type="PROSITE" id="PS50043">
    <property type="entry name" value="HTH_LUXR_2"/>
    <property type="match status" value="1"/>
</dbReference>
<dbReference type="InterPro" id="IPR016032">
    <property type="entry name" value="Sig_transdc_resp-reg_C-effctor"/>
</dbReference>
<evidence type="ECO:0000313" key="6">
    <source>
        <dbReference type="Proteomes" id="UP000198680"/>
    </source>
</evidence>
<dbReference type="InterPro" id="IPR003018">
    <property type="entry name" value="GAF"/>
</dbReference>
<dbReference type="AlphaFoldDB" id="A0A1G9YC36"/>
<dbReference type="RefSeq" id="WP_217636213.1">
    <property type="nucleotide sequence ID" value="NZ_FNHE01000011.1"/>
</dbReference>
<dbReference type="SUPFAM" id="SSF55781">
    <property type="entry name" value="GAF domain-like"/>
    <property type="match status" value="1"/>
</dbReference>
<dbReference type="InterPro" id="IPR000792">
    <property type="entry name" value="Tscrpt_reg_LuxR_C"/>
</dbReference>